<evidence type="ECO:0000313" key="8">
    <source>
        <dbReference type="EMBL" id="OGZ01287.1"/>
    </source>
</evidence>
<keyword evidence="5 7" id="KW-0472">Membrane</keyword>
<evidence type="ECO:0000313" key="9">
    <source>
        <dbReference type="Proteomes" id="UP000176287"/>
    </source>
</evidence>
<dbReference type="NCBIfam" id="TIGR02532">
    <property type="entry name" value="IV_pilin_GFxxxE"/>
    <property type="match status" value="1"/>
</dbReference>
<dbReference type="Proteomes" id="UP000176287">
    <property type="component" value="Unassembled WGS sequence"/>
</dbReference>
<keyword evidence="2" id="KW-0488">Methylation</keyword>
<evidence type="ECO:0000256" key="7">
    <source>
        <dbReference type="SAM" id="Phobius"/>
    </source>
</evidence>
<dbReference type="InterPro" id="IPR012902">
    <property type="entry name" value="N_methyl_site"/>
</dbReference>
<dbReference type="GO" id="GO:0015627">
    <property type="term" value="C:type II protein secretion system complex"/>
    <property type="evidence" value="ECO:0007669"/>
    <property type="project" value="InterPro"/>
</dbReference>
<evidence type="ECO:0000256" key="1">
    <source>
        <dbReference type="ARBA" id="ARBA00004167"/>
    </source>
</evidence>
<comment type="subcellular location">
    <subcellularLocation>
        <location evidence="1">Membrane</location>
        <topology evidence="1">Single-pass membrane protein</topology>
    </subcellularLocation>
</comment>
<organism evidence="8 9">
    <name type="scientific">Candidatus Liptonbacteria bacterium RIFCSPLOWO2_01_FULL_45_15</name>
    <dbReference type="NCBI Taxonomy" id="1798649"/>
    <lineage>
        <taxon>Bacteria</taxon>
        <taxon>Candidatus Liptoniibacteriota</taxon>
    </lineage>
</organism>
<proteinExistence type="predicted"/>
<comment type="caution">
    <text evidence="8">The sequence shown here is derived from an EMBL/GenBank/DDBJ whole genome shotgun (WGS) entry which is preliminary data.</text>
</comment>
<protein>
    <recommendedName>
        <fullName evidence="10">Type II secretion system protein GspG C-terminal domain-containing protein</fullName>
    </recommendedName>
</protein>
<dbReference type="AlphaFoldDB" id="A0A1G2CJ61"/>
<evidence type="ECO:0000256" key="5">
    <source>
        <dbReference type="ARBA" id="ARBA00023136"/>
    </source>
</evidence>
<dbReference type="GO" id="GO:0016020">
    <property type="term" value="C:membrane"/>
    <property type="evidence" value="ECO:0007669"/>
    <property type="project" value="UniProtKB-SubCell"/>
</dbReference>
<evidence type="ECO:0000256" key="4">
    <source>
        <dbReference type="ARBA" id="ARBA00022989"/>
    </source>
</evidence>
<dbReference type="InterPro" id="IPR045584">
    <property type="entry name" value="Pilin-like"/>
</dbReference>
<sequence>MQQKSLQKGFTLIELLVVIAILSILAVAVILTLNPAQMLKQARDSQRISDMSTLKSAIGLYLADVTSPSMGTSTNCYVSFSGSSATACTGRMTATTVVTTTAANAGSTTGAGWIPINFTAISSGSPLGAEPVDPINNATYFYSYATNGSSNFQFEINADMESTRYAASGTTDVESTDGGSSSTVYEVGSSLGL</sequence>
<dbReference type="InterPro" id="IPR002416">
    <property type="entry name" value="T2SS_protein-GspH"/>
</dbReference>
<keyword evidence="4 7" id="KW-1133">Transmembrane helix</keyword>
<feature type="compositionally biased region" description="Polar residues" evidence="6">
    <location>
        <begin position="168"/>
        <end position="184"/>
    </location>
</feature>
<accession>A0A1G2CJ61</accession>
<evidence type="ECO:0000256" key="6">
    <source>
        <dbReference type="SAM" id="MobiDB-lite"/>
    </source>
</evidence>
<dbReference type="PROSITE" id="PS00409">
    <property type="entry name" value="PROKAR_NTER_METHYL"/>
    <property type="match status" value="1"/>
</dbReference>
<evidence type="ECO:0000256" key="3">
    <source>
        <dbReference type="ARBA" id="ARBA00022692"/>
    </source>
</evidence>
<dbReference type="Pfam" id="PF07963">
    <property type="entry name" value="N_methyl"/>
    <property type="match status" value="1"/>
</dbReference>
<dbReference type="GO" id="GO:0015628">
    <property type="term" value="P:protein secretion by the type II secretion system"/>
    <property type="evidence" value="ECO:0007669"/>
    <property type="project" value="InterPro"/>
</dbReference>
<name>A0A1G2CJ61_9BACT</name>
<dbReference type="STRING" id="1798649.A3B13_03285"/>
<reference evidence="8 9" key="1">
    <citation type="journal article" date="2016" name="Nat. Commun.">
        <title>Thousands of microbial genomes shed light on interconnected biogeochemical processes in an aquifer system.</title>
        <authorList>
            <person name="Anantharaman K."/>
            <person name="Brown C.T."/>
            <person name="Hug L.A."/>
            <person name="Sharon I."/>
            <person name="Castelle C.J."/>
            <person name="Probst A.J."/>
            <person name="Thomas B.C."/>
            <person name="Singh A."/>
            <person name="Wilkins M.J."/>
            <person name="Karaoz U."/>
            <person name="Brodie E.L."/>
            <person name="Williams K.H."/>
            <person name="Hubbard S.S."/>
            <person name="Banfield J.F."/>
        </authorList>
    </citation>
    <scope>NUCLEOTIDE SEQUENCE [LARGE SCALE GENOMIC DNA]</scope>
</reference>
<keyword evidence="3 7" id="KW-0812">Transmembrane</keyword>
<evidence type="ECO:0000256" key="2">
    <source>
        <dbReference type="ARBA" id="ARBA00022481"/>
    </source>
</evidence>
<gene>
    <name evidence="8" type="ORF">A3B13_03285</name>
</gene>
<dbReference type="EMBL" id="MHKZ01000001">
    <property type="protein sequence ID" value="OGZ01287.1"/>
    <property type="molecule type" value="Genomic_DNA"/>
</dbReference>
<dbReference type="SUPFAM" id="SSF54523">
    <property type="entry name" value="Pili subunits"/>
    <property type="match status" value="1"/>
</dbReference>
<feature type="region of interest" description="Disordered" evidence="6">
    <location>
        <begin position="168"/>
        <end position="193"/>
    </location>
</feature>
<dbReference type="Gene3D" id="3.30.700.10">
    <property type="entry name" value="Glycoprotein, Type 4 Pilin"/>
    <property type="match status" value="1"/>
</dbReference>
<feature type="transmembrane region" description="Helical" evidence="7">
    <location>
        <begin position="12"/>
        <end position="33"/>
    </location>
</feature>
<evidence type="ECO:0008006" key="10">
    <source>
        <dbReference type="Google" id="ProtNLM"/>
    </source>
</evidence>
<dbReference type="PRINTS" id="PR00885">
    <property type="entry name" value="BCTERIALGSPH"/>
</dbReference>